<evidence type="ECO:0000256" key="6">
    <source>
        <dbReference type="RuleBase" id="RU003983"/>
    </source>
</evidence>
<comment type="caution">
    <text evidence="9">The sequence shown here is derived from an EMBL/GenBank/DDBJ whole genome shotgun (WGS) entry which is preliminary data.</text>
</comment>
<organism evidence="9 10">
    <name type="scientific">Embleya scabrispora</name>
    <dbReference type="NCBI Taxonomy" id="159449"/>
    <lineage>
        <taxon>Bacteria</taxon>
        <taxon>Bacillati</taxon>
        <taxon>Actinomycetota</taxon>
        <taxon>Actinomycetes</taxon>
        <taxon>Kitasatosporales</taxon>
        <taxon>Streptomycetaceae</taxon>
        <taxon>Embleya</taxon>
    </lineage>
</organism>
<comment type="cofactor">
    <cofactor evidence="6">
        <name>Zn(2+)</name>
        <dbReference type="ChEBI" id="CHEBI:29105"/>
    </cofactor>
    <text evidence="6">Binds 1 zinc ion per subunit.</text>
</comment>
<evidence type="ECO:0000256" key="3">
    <source>
        <dbReference type="ARBA" id="ARBA00022801"/>
    </source>
</evidence>
<dbReference type="CDD" id="cd07326">
    <property type="entry name" value="M56_BlaR1_MecR1_like"/>
    <property type="match status" value="1"/>
</dbReference>
<accession>A0A1T3NR63</accession>
<comment type="similarity">
    <text evidence="6">Belongs to the peptidase M48 family.</text>
</comment>
<dbReference type="Proteomes" id="UP000190037">
    <property type="component" value="Unassembled WGS sequence"/>
</dbReference>
<proteinExistence type="inferred from homology"/>
<evidence type="ECO:0000256" key="1">
    <source>
        <dbReference type="ARBA" id="ARBA00022670"/>
    </source>
</evidence>
<feature type="transmembrane region" description="Helical" evidence="7">
    <location>
        <begin position="34"/>
        <end position="58"/>
    </location>
</feature>
<dbReference type="GO" id="GO:0046872">
    <property type="term" value="F:metal ion binding"/>
    <property type="evidence" value="ECO:0007669"/>
    <property type="project" value="UniProtKB-KW"/>
</dbReference>
<keyword evidence="2" id="KW-0479">Metal-binding</keyword>
<keyword evidence="4 6" id="KW-0862">Zinc</keyword>
<dbReference type="OrthoDB" id="3541294at2"/>
<dbReference type="GO" id="GO:0004222">
    <property type="term" value="F:metalloendopeptidase activity"/>
    <property type="evidence" value="ECO:0007669"/>
    <property type="project" value="InterPro"/>
</dbReference>
<keyword evidence="7" id="KW-0812">Transmembrane</keyword>
<dbReference type="RefSeq" id="WP_078980525.1">
    <property type="nucleotide sequence ID" value="NZ_MWQN01000002.1"/>
</dbReference>
<evidence type="ECO:0000256" key="7">
    <source>
        <dbReference type="SAM" id="Phobius"/>
    </source>
</evidence>
<dbReference type="STRING" id="159449.B4N89_35230"/>
<feature type="transmembrane region" description="Helical" evidence="7">
    <location>
        <begin position="276"/>
        <end position="306"/>
    </location>
</feature>
<evidence type="ECO:0000313" key="9">
    <source>
        <dbReference type="EMBL" id="OPC79309.1"/>
    </source>
</evidence>
<keyword evidence="3 6" id="KW-0378">Hydrolase</keyword>
<dbReference type="AlphaFoldDB" id="A0A1T3NR63"/>
<dbReference type="GO" id="GO:0006508">
    <property type="term" value="P:proteolysis"/>
    <property type="evidence" value="ECO:0007669"/>
    <property type="project" value="UniProtKB-KW"/>
</dbReference>
<dbReference type="InterPro" id="IPR052173">
    <property type="entry name" value="Beta-lactam_resp_regulator"/>
</dbReference>
<gene>
    <name evidence="9" type="ORF">B4N89_35230</name>
</gene>
<dbReference type="PANTHER" id="PTHR34978:SF3">
    <property type="entry name" value="SLR0241 PROTEIN"/>
    <property type="match status" value="1"/>
</dbReference>
<sequence length="309" mass="32225">MPLALYLPLLLPLTAFPVARLAGDHLHPRTATRLLTVVSVVLSVCSTLCLALLVVVGTAQLPGNPLPDGWSDAEVRDAIPHVSLFGILAIPTFLAIVIAVAVTHRRDRVEHRLALDAVAGAPAGGELTVLPDPTPYAYALRGPPDRIVVSTGMLLPLDDEERRALIAHERAHLKGRHHLALAATRLAACAHPLLRPIHTTVAYTVERWADEDAAEALGDRRTIARAVGKAALAAKGRPPFGAPAFAAPGPVPRRVAALLGPPLPTAWPTPRSRAGVAALVAATGTTVSVLASLNAAVALVLLLIAATPL</sequence>
<feature type="transmembrane region" description="Helical" evidence="7">
    <location>
        <begin position="78"/>
        <end position="102"/>
    </location>
</feature>
<keyword evidence="5 6" id="KW-0482">Metalloprotease</keyword>
<dbReference type="Gene3D" id="3.30.2010.10">
    <property type="entry name" value="Metalloproteases ('zincins'), catalytic domain"/>
    <property type="match status" value="1"/>
</dbReference>
<keyword evidence="7" id="KW-0472">Membrane</keyword>
<dbReference type="InterPro" id="IPR001915">
    <property type="entry name" value="Peptidase_M48"/>
</dbReference>
<feature type="transmembrane region" description="Helical" evidence="7">
    <location>
        <begin position="6"/>
        <end position="22"/>
    </location>
</feature>
<dbReference type="Pfam" id="PF01435">
    <property type="entry name" value="Peptidase_M48"/>
    <property type="match status" value="1"/>
</dbReference>
<reference evidence="9 10" key="1">
    <citation type="submission" date="2017-03" db="EMBL/GenBank/DDBJ databases">
        <title>Draft genome sequence of Streptomyces scabrisporus NF3, endophyte isolated from Amphipterygium adstringens.</title>
        <authorList>
            <person name="Vazquez M."/>
            <person name="Ceapa C.D."/>
            <person name="Rodriguez Luna D."/>
            <person name="Sanchez Esquivel S."/>
        </authorList>
    </citation>
    <scope>NUCLEOTIDE SEQUENCE [LARGE SCALE GENOMIC DNA]</scope>
    <source>
        <strain evidence="9 10">NF3</strain>
    </source>
</reference>
<feature type="domain" description="Peptidase M48" evidence="8">
    <location>
        <begin position="105"/>
        <end position="183"/>
    </location>
</feature>
<protein>
    <recommendedName>
        <fullName evidence="8">Peptidase M48 domain-containing protein</fullName>
    </recommendedName>
</protein>
<evidence type="ECO:0000256" key="4">
    <source>
        <dbReference type="ARBA" id="ARBA00022833"/>
    </source>
</evidence>
<evidence type="ECO:0000313" key="10">
    <source>
        <dbReference type="Proteomes" id="UP000190037"/>
    </source>
</evidence>
<name>A0A1T3NR63_9ACTN</name>
<keyword evidence="10" id="KW-1185">Reference proteome</keyword>
<evidence type="ECO:0000256" key="5">
    <source>
        <dbReference type="ARBA" id="ARBA00023049"/>
    </source>
</evidence>
<keyword evidence="1 6" id="KW-0645">Protease</keyword>
<dbReference type="EMBL" id="MWQN01000002">
    <property type="protein sequence ID" value="OPC79309.1"/>
    <property type="molecule type" value="Genomic_DNA"/>
</dbReference>
<evidence type="ECO:0000256" key="2">
    <source>
        <dbReference type="ARBA" id="ARBA00022723"/>
    </source>
</evidence>
<keyword evidence="7" id="KW-1133">Transmembrane helix</keyword>
<evidence type="ECO:0000259" key="8">
    <source>
        <dbReference type="Pfam" id="PF01435"/>
    </source>
</evidence>
<dbReference type="PANTHER" id="PTHR34978">
    <property type="entry name" value="POSSIBLE SENSOR-TRANSDUCER PROTEIN BLAR"/>
    <property type="match status" value="1"/>
</dbReference>